<gene>
    <name evidence="2" type="ORF">SSCH_100029</name>
</gene>
<dbReference type="Gene3D" id="3.30.1330.30">
    <property type="match status" value="1"/>
</dbReference>
<dbReference type="Proteomes" id="UP000046155">
    <property type="component" value="Unassembled WGS sequence"/>
</dbReference>
<dbReference type="RefSeq" id="WP_052835140.1">
    <property type="nucleotide sequence ID" value="NZ_CDRZ01000002.1"/>
</dbReference>
<keyword evidence="3" id="KW-1185">Reference proteome</keyword>
<organism evidence="2 3">
    <name type="scientific">Syntrophaceticus schinkii</name>
    <dbReference type="NCBI Taxonomy" id="499207"/>
    <lineage>
        <taxon>Bacteria</taxon>
        <taxon>Bacillati</taxon>
        <taxon>Bacillota</taxon>
        <taxon>Clostridia</taxon>
        <taxon>Thermoanaerobacterales</taxon>
        <taxon>Thermoanaerobacterales Family III. Incertae Sedis</taxon>
        <taxon>Syntrophaceticus</taxon>
    </lineage>
</organism>
<dbReference type="SUPFAM" id="SSF55315">
    <property type="entry name" value="L30e-like"/>
    <property type="match status" value="1"/>
</dbReference>
<sequence length="108" mass="12310">MTFYTLLGFAKKSNKLVSGMTNCLYAIRKKKARLVIITEDAGINRKKVVRECQSQDIPFVEFGNRDEYLKFLGQNPACYWAVLSQEIAEGLIRELGKEKVRAKQYGGD</sequence>
<dbReference type="AlphaFoldDB" id="A0A0B7MHC1"/>
<dbReference type="Pfam" id="PF01248">
    <property type="entry name" value="Ribosomal_L7Ae"/>
    <property type="match status" value="1"/>
</dbReference>
<accession>A0A0B7MHC1</accession>
<dbReference type="EMBL" id="CDRZ01000002">
    <property type="protein sequence ID" value="CEO87341.1"/>
    <property type="molecule type" value="Genomic_DNA"/>
</dbReference>
<dbReference type="GO" id="GO:0005840">
    <property type="term" value="C:ribosome"/>
    <property type="evidence" value="ECO:0007669"/>
    <property type="project" value="UniProtKB-KW"/>
</dbReference>
<keyword evidence="2" id="KW-0687">Ribonucleoprotein</keyword>
<name>A0A0B7MHC1_9FIRM</name>
<keyword evidence="2" id="KW-0689">Ribosomal protein</keyword>
<evidence type="ECO:0000313" key="3">
    <source>
        <dbReference type="Proteomes" id="UP000046155"/>
    </source>
</evidence>
<dbReference type="OrthoDB" id="9794863at2"/>
<protein>
    <submittedName>
        <fullName evidence="2">Putative ribosomal protein ylxQ</fullName>
    </submittedName>
</protein>
<dbReference type="InterPro" id="IPR004038">
    <property type="entry name" value="Ribosomal_eL8/eL30/eS12/Gad45"/>
</dbReference>
<dbReference type="InterPro" id="IPR029064">
    <property type="entry name" value="Ribosomal_eL30-like_sf"/>
</dbReference>
<evidence type="ECO:0000259" key="1">
    <source>
        <dbReference type="Pfam" id="PF01248"/>
    </source>
</evidence>
<evidence type="ECO:0000313" key="2">
    <source>
        <dbReference type="EMBL" id="CEO87341.1"/>
    </source>
</evidence>
<reference evidence="3" key="1">
    <citation type="submission" date="2015-01" db="EMBL/GenBank/DDBJ databases">
        <authorList>
            <person name="Manzoor Shahid"/>
            <person name="Zubair Saima"/>
        </authorList>
    </citation>
    <scope>NUCLEOTIDE SEQUENCE [LARGE SCALE GENOMIC DNA]</scope>
    <source>
        <strain evidence="3">Sp3</strain>
    </source>
</reference>
<proteinExistence type="predicted"/>
<feature type="domain" description="Ribosomal protein eL8/eL30/eS12/Gadd45" evidence="1">
    <location>
        <begin position="3"/>
        <end position="67"/>
    </location>
</feature>